<organism evidence="3 4">
    <name type="scientific">Mycobacterium colombiense</name>
    <dbReference type="NCBI Taxonomy" id="339268"/>
    <lineage>
        <taxon>Bacteria</taxon>
        <taxon>Bacillati</taxon>
        <taxon>Actinomycetota</taxon>
        <taxon>Actinomycetes</taxon>
        <taxon>Mycobacteriales</taxon>
        <taxon>Mycobacteriaceae</taxon>
        <taxon>Mycobacterium</taxon>
        <taxon>Mycobacterium avium complex (MAC)</taxon>
    </lineage>
</organism>
<comment type="caution">
    <text evidence="3">The sequence shown here is derived from an EMBL/GenBank/DDBJ whole genome shotgun (WGS) entry which is preliminary data.</text>
</comment>
<dbReference type="InterPro" id="IPR006680">
    <property type="entry name" value="Amidohydro-rel"/>
</dbReference>
<evidence type="ECO:0000313" key="4">
    <source>
        <dbReference type="Proteomes" id="UP000093861"/>
    </source>
</evidence>
<proteinExistence type="predicted"/>
<dbReference type="EMBL" id="LZJS01000068">
    <property type="protein sequence ID" value="OBH62109.1"/>
    <property type="molecule type" value="Genomic_DNA"/>
</dbReference>
<protein>
    <submittedName>
        <fullName evidence="3">Amidohydrolase</fullName>
    </submittedName>
</protein>
<dbReference type="PANTHER" id="PTHR21240:SF28">
    <property type="entry name" value="ISO-OROTATE DECARBOXYLASE (EUROFUNG)"/>
    <property type="match status" value="1"/>
</dbReference>
<dbReference type="Pfam" id="PF04909">
    <property type="entry name" value="Amidohydro_2"/>
    <property type="match status" value="1"/>
</dbReference>
<dbReference type="InterPro" id="IPR032466">
    <property type="entry name" value="Metal_Hydrolase"/>
</dbReference>
<dbReference type="Proteomes" id="UP000093861">
    <property type="component" value="Unassembled WGS sequence"/>
</dbReference>
<dbReference type="AlphaFoldDB" id="A0A1A2SD57"/>
<dbReference type="RefSeq" id="WP_064951500.1">
    <property type="nucleotide sequence ID" value="NZ_LZJS01000068.1"/>
</dbReference>
<evidence type="ECO:0000313" key="3">
    <source>
        <dbReference type="EMBL" id="OBH62109.1"/>
    </source>
</evidence>
<keyword evidence="1" id="KW-0456">Lyase</keyword>
<dbReference type="GO" id="GO:0019748">
    <property type="term" value="P:secondary metabolic process"/>
    <property type="evidence" value="ECO:0007669"/>
    <property type="project" value="TreeGrafter"/>
</dbReference>
<reference evidence="3 4" key="1">
    <citation type="submission" date="2016-06" db="EMBL/GenBank/DDBJ databases">
        <authorList>
            <person name="Kjaerup R.B."/>
            <person name="Dalgaard T.S."/>
            <person name="Juul-Madsen H.R."/>
        </authorList>
    </citation>
    <scope>NUCLEOTIDE SEQUENCE [LARGE SCALE GENOMIC DNA]</scope>
    <source>
        <strain evidence="3 4">E2464</strain>
    </source>
</reference>
<evidence type="ECO:0000256" key="1">
    <source>
        <dbReference type="ARBA" id="ARBA00023239"/>
    </source>
</evidence>
<sequence>MQPEDMILVSVDDHLVEPPNLFEGRVASKYADETPRIIRQRDGSEVWTFNGAIIPNIGLNAVAGRPREEYGVEPTAFDEMRPGCYDIHERIKDMDAGGVLGSMCFPSFPGFAGRLFATHADKDLALAVTQAYNDWHIDEWCGSYPGRFLPMGLPVLWDPELCAKEIRRNAEKGCHSVTFTENPATLGFPSFHDEYWDPMWRALSDTNTVLSVHLGSSGKITMTADNAPIDVMITLQPMNVCSAAADLLWSRVIKEFPEVRFALSEGGTGWIPYFIDRLDRTYEMHHLWTGQDFGDKLPSEVFRERFLACFIADPIGVKLRHDIGIDNIAWECDYPHSDSSWPAAAEELALVTAGLPGDEINKITYENACRWYSFDPFEHRTREQCTVGALRAEVGDHDVAIRSFDQGRFERTAGATLGSVSAKLDV</sequence>
<accession>A0A1A2SD57</accession>
<dbReference type="Gene3D" id="3.20.20.140">
    <property type="entry name" value="Metal-dependent hydrolases"/>
    <property type="match status" value="1"/>
</dbReference>
<dbReference type="GO" id="GO:0016787">
    <property type="term" value="F:hydrolase activity"/>
    <property type="evidence" value="ECO:0007669"/>
    <property type="project" value="UniProtKB-KW"/>
</dbReference>
<evidence type="ECO:0000259" key="2">
    <source>
        <dbReference type="Pfam" id="PF04909"/>
    </source>
</evidence>
<dbReference type="GO" id="GO:0016831">
    <property type="term" value="F:carboxy-lyase activity"/>
    <property type="evidence" value="ECO:0007669"/>
    <property type="project" value="InterPro"/>
</dbReference>
<keyword evidence="3" id="KW-0378">Hydrolase</keyword>
<dbReference type="PANTHER" id="PTHR21240">
    <property type="entry name" value="2-AMINO-3-CARBOXYLMUCONATE-6-SEMIALDEHYDE DECARBOXYLASE"/>
    <property type="match status" value="1"/>
</dbReference>
<name>A0A1A2SD57_9MYCO</name>
<gene>
    <name evidence="3" type="ORF">A5685_02275</name>
</gene>
<dbReference type="GO" id="GO:0005737">
    <property type="term" value="C:cytoplasm"/>
    <property type="evidence" value="ECO:0007669"/>
    <property type="project" value="TreeGrafter"/>
</dbReference>
<feature type="domain" description="Amidohydrolase-related" evidence="2">
    <location>
        <begin position="79"/>
        <end position="374"/>
    </location>
</feature>
<dbReference type="InterPro" id="IPR032465">
    <property type="entry name" value="ACMSD"/>
</dbReference>
<dbReference type="SUPFAM" id="SSF51556">
    <property type="entry name" value="Metallo-dependent hydrolases"/>
    <property type="match status" value="1"/>
</dbReference>